<organism evidence="2 3">
    <name type="scientific">Streptomyces niphimycinicus</name>
    <dbReference type="NCBI Taxonomy" id="2842201"/>
    <lineage>
        <taxon>Bacteria</taxon>
        <taxon>Bacillati</taxon>
        <taxon>Actinomycetota</taxon>
        <taxon>Actinomycetes</taxon>
        <taxon>Kitasatosporales</taxon>
        <taxon>Streptomycetaceae</taxon>
        <taxon>Streptomyces</taxon>
    </lineage>
</organism>
<proteinExistence type="predicted"/>
<accession>A0ABS6CDJ8</accession>
<gene>
    <name evidence="2" type="ORF">KN815_12365</name>
</gene>
<comment type="caution">
    <text evidence="2">The sequence shown here is derived from an EMBL/GenBank/DDBJ whole genome shotgun (WGS) entry which is preliminary data.</text>
</comment>
<dbReference type="Proteomes" id="UP000720508">
    <property type="component" value="Unassembled WGS sequence"/>
</dbReference>
<evidence type="ECO:0000256" key="1">
    <source>
        <dbReference type="SAM" id="MobiDB-lite"/>
    </source>
</evidence>
<reference evidence="2 3" key="1">
    <citation type="submission" date="2021-06" db="EMBL/GenBank/DDBJ databases">
        <authorList>
            <person name="Pan X."/>
        </authorList>
    </citation>
    <scope>NUCLEOTIDE SEQUENCE [LARGE SCALE GENOMIC DNA]</scope>
    <source>
        <strain evidence="2 3">4503</strain>
    </source>
</reference>
<dbReference type="EMBL" id="JAHLEM010000105">
    <property type="protein sequence ID" value="MBU3864840.1"/>
    <property type="molecule type" value="Genomic_DNA"/>
</dbReference>
<sequence length="120" mass="13488">MDAVVEWVDARERLPRDGMPVAAATSGRYPPDREAEPDATSGQDFWLVLPMYFTTLHIDADGTEYRDCFVDSDRVVRLPHGRPCAEPVTHWAELPTLPGMAVHQVVGEEARTALRDIRDE</sequence>
<dbReference type="InterPro" id="IPR048167">
    <property type="entry name" value="AQJ64_40280-like"/>
</dbReference>
<dbReference type="NCBIfam" id="NF041588">
    <property type="entry name" value="AQJ64_40280_fam"/>
    <property type="match status" value="1"/>
</dbReference>
<evidence type="ECO:0000313" key="2">
    <source>
        <dbReference type="EMBL" id="MBU3864840.1"/>
    </source>
</evidence>
<feature type="region of interest" description="Disordered" evidence="1">
    <location>
        <begin position="18"/>
        <end position="41"/>
    </location>
</feature>
<name>A0ABS6CDJ8_9ACTN</name>
<dbReference type="RefSeq" id="WP_216341830.1">
    <property type="nucleotide sequence ID" value="NZ_JAHLEM010000105.1"/>
</dbReference>
<evidence type="ECO:0000313" key="3">
    <source>
        <dbReference type="Proteomes" id="UP000720508"/>
    </source>
</evidence>
<protein>
    <submittedName>
        <fullName evidence="2">Amine oxidase</fullName>
    </submittedName>
</protein>
<keyword evidence="3" id="KW-1185">Reference proteome</keyword>